<proteinExistence type="predicted"/>
<name>A0A8S5QEK3_9CAUD</name>
<dbReference type="EMBL" id="BK015633">
    <property type="protein sequence ID" value="DAE16956.1"/>
    <property type="molecule type" value="Genomic_DNA"/>
</dbReference>
<reference evidence="1" key="1">
    <citation type="journal article" date="2021" name="Proc. Natl. Acad. Sci. U.S.A.">
        <title>A Catalog of Tens of Thousands of Viruses from Human Metagenomes Reveals Hidden Associations with Chronic Diseases.</title>
        <authorList>
            <person name="Tisza M.J."/>
            <person name="Buck C.B."/>
        </authorList>
    </citation>
    <scope>NUCLEOTIDE SEQUENCE</scope>
    <source>
        <strain evidence="1">CtHhH6</strain>
    </source>
</reference>
<sequence length="31" mass="3388">MSESMCIDNIASKASWQIAIYSSNSHSQKGI</sequence>
<organism evidence="1">
    <name type="scientific">Siphoviridae sp. ctHhH6</name>
    <dbReference type="NCBI Taxonomy" id="2825422"/>
    <lineage>
        <taxon>Viruses</taxon>
        <taxon>Duplodnaviria</taxon>
        <taxon>Heunggongvirae</taxon>
        <taxon>Uroviricota</taxon>
        <taxon>Caudoviricetes</taxon>
    </lineage>
</organism>
<protein>
    <submittedName>
        <fullName evidence="1">Uncharacterized protein</fullName>
    </submittedName>
</protein>
<accession>A0A8S5QEK3</accession>
<evidence type="ECO:0000313" key="1">
    <source>
        <dbReference type="EMBL" id="DAE16956.1"/>
    </source>
</evidence>